<dbReference type="InterPro" id="IPR036056">
    <property type="entry name" value="Fibrinogen-like_C"/>
</dbReference>
<dbReference type="AlphaFoldDB" id="F6TUA3"/>
<reference evidence="3" key="3">
    <citation type="submission" date="2025-08" db="UniProtKB">
        <authorList>
            <consortium name="Ensembl"/>
        </authorList>
    </citation>
    <scope>IDENTIFICATION</scope>
</reference>
<dbReference type="InParanoid" id="F6TUA3"/>
<feature type="signal peptide" evidence="1">
    <location>
        <begin position="1"/>
        <end position="16"/>
    </location>
</feature>
<dbReference type="Proteomes" id="UP000008144">
    <property type="component" value="Chromosome 5"/>
</dbReference>
<dbReference type="NCBIfam" id="NF040941">
    <property type="entry name" value="GGGWT_bact"/>
    <property type="match status" value="1"/>
</dbReference>
<dbReference type="Pfam" id="PF00147">
    <property type="entry name" value="Fibrinogen_C"/>
    <property type="match status" value="1"/>
</dbReference>
<dbReference type="GO" id="GO:0005615">
    <property type="term" value="C:extracellular space"/>
    <property type="evidence" value="ECO:0000318"/>
    <property type="project" value="GO_Central"/>
</dbReference>
<reference evidence="3" key="2">
    <citation type="journal article" date="2008" name="Genome Biol.">
        <title>Improved genome assembly and evidence-based global gene model set for the chordate Ciona intestinalis: new insight into intron and operon populations.</title>
        <authorList>
            <person name="Satou Y."/>
            <person name="Mineta K."/>
            <person name="Ogasawara M."/>
            <person name="Sasakura Y."/>
            <person name="Shoguchi E."/>
            <person name="Ueno K."/>
            <person name="Yamada L."/>
            <person name="Matsumoto J."/>
            <person name="Wasserscheid J."/>
            <person name="Dewar K."/>
            <person name="Wiley G.B."/>
            <person name="Macmil S.L."/>
            <person name="Roe B.A."/>
            <person name="Zeller R.W."/>
            <person name="Hastings K.E."/>
            <person name="Lemaire P."/>
            <person name="Lindquist E."/>
            <person name="Endo T."/>
            <person name="Hotta K."/>
            <person name="Inaba K."/>
        </authorList>
    </citation>
    <scope>NUCLEOTIDE SEQUENCE [LARGE SCALE GENOMIC DNA]</scope>
    <source>
        <strain evidence="3">wild type</strain>
    </source>
</reference>
<reference evidence="4" key="1">
    <citation type="journal article" date="2002" name="Science">
        <title>The draft genome of Ciona intestinalis: insights into chordate and vertebrate origins.</title>
        <authorList>
            <person name="Dehal P."/>
            <person name="Satou Y."/>
            <person name="Campbell R.K."/>
            <person name="Chapman J."/>
            <person name="Degnan B."/>
            <person name="De Tomaso A."/>
            <person name="Davidson B."/>
            <person name="Di Gregorio A."/>
            <person name="Gelpke M."/>
            <person name="Goodstein D.M."/>
            <person name="Harafuji N."/>
            <person name="Hastings K.E."/>
            <person name="Ho I."/>
            <person name="Hotta K."/>
            <person name="Huang W."/>
            <person name="Kawashima T."/>
            <person name="Lemaire P."/>
            <person name="Martinez D."/>
            <person name="Meinertzhagen I.A."/>
            <person name="Necula S."/>
            <person name="Nonaka M."/>
            <person name="Putnam N."/>
            <person name="Rash S."/>
            <person name="Saiga H."/>
            <person name="Satake M."/>
            <person name="Terry A."/>
            <person name="Yamada L."/>
            <person name="Wang H.G."/>
            <person name="Awazu S."/>
            <person name="Azumi K."/>
            <person name="Boore J."/>
            <person name="Branno M."/>
            <person name="Chin-Bow S."/>
            <person name="DeSantis R."/>
            <person name="Doyle S."/>
            <person name="Francino P."/>
            <person name="Keys D.N."/>
            <person name="Haga S."/>
            <person name="Hayashi H."/>
            <person name="Hino K."/>
            <person name="Imai K.S."/>
            <person name="Inaba K."/>
            <person name="Kano S."/>
            <person name="Kobayashi K."/>
            <person name="Kobayashi M."/>
            <person name="Lee B.I."/>
            <person name="Makabe K.W."/>
            <person name="Manohar C."/>
            <person name="Matassi G."/>
            <person name="Medina M."/>
            <person name="Mochizuki Y."/>
            <person name="Mount S."/>
            <person name="Morishita T."/>
            <person name="Miura S."/>
            <person name="Nakayama A."/>
            <person name="Nishizaka S."/>
            <person name="Nomoto H."/>
            <person name="Ohta F."/>
            <person name="Oishi K."/>
            <person name="Rigoutsos I."/>
            <person name="Sano M."/>
            <person name="Sasaki A."/>
            <person name="Sasakura Y."/>
            <person name="Shoguchi E."/>
            <person name="Shin-i T."/>
            <person name="Spagnuolo A."/>
            <person name="Stainier D."/>
            <person name="Suzuki M.M."/>
            <person name="Tassy O."/>
            <person name="Takatori N."/>
            <person name="Tokuoka M."/>
            <person name="Yagi K."/>
            <person name="Yoshizaki F."/>
            <person name="Wada S."/>
            <person name="Zhang C."/>
            <person name="Hyatt P.D."/>
            <person name="Larimer F."/>
            <person name="Detter C."/>
            <person name="Doggett N."/>
            <person name="Glavina T."/>
            <person name="Hawkins T."/>
            <person name="Richardson P."/>
            <person name="Lucas S."/>
            <person name="Kohara Y."/>
            <person name="Levine M."/>
            <person name="Satoh N."/>
            <person name="Rokhsar D.S."/>
        </authorList>
    </citation>
    <scope>NUCLEOTIDE SEQUENCE [LARGE SCALE GENOMIC DNA]</scope>
</reference>
<organism evidence="3 4">
    <name type="scientific">Ciona intestinalis</name>
    <name type="common">Transparent sea squirt</name>
    <name type="synonym">Ascidia intestinalis</name>
    <dbReference type="NCBI Taxonomy" id="7719"/>
    <lineage>
        <taxon>Eukaryota</taxon>
        <taxon>Metazoa</taxon>
        <taxon>Chordata</taxon>
        <taxon>Tunicata</taxon>
        <taxon>Ascidiacea</taxon>
        <taxon>Phlebobranchia</taxon>
        <taxon>Cionidae</taxon>
        <taxon>Ciona</taxon>
    </lineage>
</organism>
<evidence type="ECO:0000256" key="1">
    <source>
        <dbReference type="SAM" id="SignalP"/>
    </source>
</evidence>
<dbReference type="HOGENOM" id="CLU_1168154_0_0_1"/>
<name>F6TUA3_CIOIN</name>
<dbReference type="InterPro" id="IPR002181">
    <property type="entry name" value="Fibrinogen_a/b/g_C_dom"/>
</dbReference>
<dbReference type="STRING" id="7719.ENSCINP00000022880"/>
<dbReference type="Ensembl" id="ENSCINT00000023126.2">
    <property type="protein sequence ID" value="ENSCINP00000022880.2"/>
    <property type="gene ID" value="ENSCING00000012184.2"/>
</dbReference>
<sequence>MKYFLLIFWLQNSVMAEYSLGKNEVWCESTKPTRLVNILYQMCLNEVPIYVNATVKPSDSSLPHQFNLTVKRVEKYSFLVEILRTDLDSGWENILLTINWSAYMKADNCYQLYNYGIRKNGLYNINLNGRNNLEVYCDLENHGGGWTVIQRRVDNRTDFNRNWIDYKTGFGNRRASFWIGLENIRALTKNGDNELRIDITTCNNTKIVAEYSNFMVGPENDRYRLYLSGITERRMRFR</sequence>
<proteinExistence type="predicted"/>
<dbReference type="SMART" id="SM00186">
    <property type="entry name" value="FBG"/>
    <property type="match status" value="1"/>
</dbReference>
<evidence type="ECO:0000313" key="3">
    <source>
        <dbReference type="Ensembl" id="ENSCINP00000022880.2"/>
    </source>
</evidence>
<protein>
    <recommendedName>
        <fullName evidence="2">Fibrinogen C-terminal domain-containing protein</fullName>
    </recommendedName>
</protein>
<feature type="chain" id="PRO_5003343600" description="Fibrinogen C-terminal domain-containing protein" evidence="1">
    <location>
        <begin position="17"/>
        <end position="238"/>
    </location>
</feature>
<dbReference type="InterPro" id="IPR014716">
    <property type="entry name" value="Fibrinogen_a/b/g_C_1"/>
</dbReference>
<dbReference type="PROSITE" id="PS51406">
    <property type="entry name" value="FIBRINOGEN_C_2"/>
    <property type="match status" value="1"/>
</dbReference>
<accession>F6TUA3</accession>
<evidence type="ECO:0000259" key="2">
    <source>
        <dbReference type="PROSITE" id="PS51406"/>
    </source>
</evidence>
<dbReference type="GeneTree" id="ENSGT00940000167621"/>
<reference evidence="3" key="4">
    <citation type="submission" date="2025-09" db="UniProtKB">
        <authorList>
            <consortium name="Ensembl"/>
        </authorList>
    </citation>
    <scope>IDENTIFICATION</scope>
</reference>
<evidence type="ECO:0000313" key="4">
    <source>
        <dbReference type="Proteomes" id="UP000008144"/>
    </source>
</evidence>
<dbReference type="PANTHER" id="PTHR19143">
    <property type="entry name" value="FIBRINOGEN/TENASCIN/ANGIOPOEITIN"/>
    <property type="match status" value="1"/>
</dbReference>
<dbReference type="PANTHER" id="PTHR19143:SF394">
    <property type="entry name" value="ANGIOPOIETIN-RELATED PROTEIN 3-LIKE"/>
    <property type="match status" value="1"/>
</dbReference>
<dbReference type="EMBL" id="EAAA01002179">
    <property type="status" value="NOT_ANNOTATED_CDS"/>
    <property type="molecule type" value="Genomic_DNA"/>
</dbReference>
<dbReference type="InterPro" id="IPR050373">
    <property type="entry name" value="Fibrinogen_C-term_domain"/>
</dbReference>
<dbReference type="SUPFAM" id="SSF56496">
    <property type="entry name" value="Fibrinogen C-terminal domain-like"/>
    <property type="match status" value="1"/>
</dbReference>
<feature type="domain" description="Fibrinogen C-terminal" evidence="2">
    <location>
        <begin position="100"/>
        <end position="238"/>
    </location>
</feature>
<dbReference type="Gene3D" id="3.90.215.10">
    <property type="entry name" value="Gamma Fibrinogen, chain A, domain 1"/>
    <property type="match status" value="1"/>
</dbReference>
<keyword evidence="4" id="KW-1185">Reference proteome</keyword>
<keyword evidence="1" id="KW-0732">Signal</keyword>